<gene>
    <name evidence="4" type="ORF">S03H2_45229</name>
</gene>
<dbReference type="InterPro" id="IPR029035">
    <property type="entry name" value="DHS-like_NAD/FAD-binding_dom"/>
</dbReference>
<dbReference type="InterPro" id="IPR014729">
    <property type="entry name" value="Rossmann-like_a/b/a_fold"/>
</dbReference>
<evidence type="ECO:0000259" key="2">
    <source>
        <dbReference type="Pfam" id="PF00766"/>
    </source>
</evidence>
<dbReference type="InterPro" id="IPR014731">
    <property type="entry name" value="ETF_asu_C"/>
</dbReference>
<dbReference type="Gene3D" id="3.40.50.620">
    <property type="entry name" value="HUPs"/>
    <property type="match status" value="1"/>
</dbReference>
<dbReference type="GO" id="GO:0033539">
    <property type="term" value="P:fatty acid beta-oxidation using acyl-CoA dehydrogenase"/>
    <property type="evidence" value="ECO:0007669"/>
    <property type="project" value="TreeGrafter"/>
</dbReference>
<evidence type="ECO:0000259" key="3">
    <source>
        <dbReference type="Pfam" id="PF01012"/>
    </source>
</evidence>
<dbReference type="GO" id="GO:0050660">
    <property type="term" value="F:flavin adenine dinucleotide binding"/>
    <property type="evidence" value="ECO:0007669"/>
    <property type="project" value="InterPro"/>
</dbReference>
<reference evidence="4" key="1">
    <citation type="journal article" date="2014" name="Front. Microbiol.">
        <title>High frequency of phylogenetically diverse reductive dehalogenase-homologous genes in deep subseafloor sedimentary metagenomes.</title>
        <authorList>
            <person name="Kawai M."/>
            <person name="Futagami T."/>
            <person name="Toyoda A."/>
            <person name="Takaki Y."/>
            <person name="Nishi S."/>
            <person name="Hori S."/>
            <person name="Arai W."/>
            <person name="Tsubouchi T."/>
            <person name="Morono Y."/>
            <person name="Uchiyama I."/>
            <person name="Ito T."/>
            <person name="Fujiyama A."/>
            <person name="Inagaki F."/>
            <person name="Takami H."/>
        </authorList>
    </citation>
    <scope>NUCLEOTIDE SEQUENCE</scope>
    <source>
        <strain evidence="4">Expedition CK06-06</strain>
    </source>
</reference>
<protein>
    <recommendedName>
        <fullName evidence="5">Electron transfer flavoprotein alpha/beta-subunit N-terminal domain-containing protein</fullName>
    </recommendedName>
</protein>
<dbReference type="InterPro" id="IPR001308">
    <property type="entry name" value="ETF_a/FixB"/>
</dbReference>
<name>X1HIM3_9ZZZZ</name>
<dbReference type="Gene3D" id="3.40.50.1220">
    <property type="entry name" value="TPP-binding domain"/>
    <property type="match status" value="1"/>
</dbReference>
<dbReference type="GO" id="GO:0009055">
    <property type="term" value="F:electron transfer activity"/>
    <property type="evidence" value="ECO:0007669"/>
    <property type="project" value="InterPro"/>
</dbReference>
<feature type="domain" description="Electron transfer flavoprotein alpha/beta-subunit N-terminal" evidence="3">
    <location>
        <begin position="1"/>
        <end position="98"/>
    </location>
</feature>
<evidence type="ECO:0008006" key="5">
    <source>
        <dbReference type="Google" id="ProtNLM"/>
    </source>
</evidence>
<dbReference type="InterPro" id="IPR014730">
    <property type="entry name" value="ETF_a/b_N"/>
</dbReference>
<organism evidence="4">
    <name type="scientific">marine sediment metagenome</name>
    <dbReference type="NCBI Taxonomy" id="412755"/>
    <lineage>
        <taxon>unclassified sequences</taxon>
        <taxon>metagenomes</taxon>
        <taxon>ecological metagenomes</taxon>
    </lineage>
</organism>
<proteinExistence type="inferred from homology"/>
<evidence type="ECO:0000256" key="1">
    <source>
        <dbReference type="ARBA" id="ARBA00005817"/>
    </source>
</evidence>
<dbReference type="SUPFAM" id="SSF52402">
    <property type="entry name" value="Adenine nucleotide alpha hydrolases-like"/>
    <property type="match status" value="1"/>
</dbReference>
<feature type="non-terminal residue" evidence="4">
    <location>
        <position position="1"/>
    </location>
</feature>
<dbReference type="EMBL" id="BARU01028328">
    <property type="protein sequence ID" value="GAH69342.1"/>
    <property type="molecule type" value="Genomic_DNA"/>
</dbReference>
<feature type="domain" description="Electron transfer flavoprotein alpha subunit C-terminal" evidence="2">
    <location>
        <begin position="124"/>
        <end position="202"/>
    </location>
</feature>
<dbReference type="PANTHER" id="PTHR43153">
    <property type="entry name" value="ELECTRON TRANSFER FLAVOPROTEIN ALPHA"/>
    <property type="match status" value="1"/>
</dbReference>
<dbReference type="SUPFAM" id="SSF52467">
    <property type="entry name" value="DHS-like NAD/FAD-binding domain"/>
    <property type="match status" value="1"/>
</dbReference>
<dbReference type="Pfam" id="PF00766">
    <property type="entry name" value="ETF_alpha"/>
    <property type="match status" value="1"/>
</dbReference>
<dbReference type="Pfam" id="PF01012">
    <property type="entry name" value="ETF"/>
    <property type="match status" value="1"/>
</dbReference>
<dbReference type="PANTHER" id="PTHR43153:SF1">
    <property type="entry name" value="ELECTRON TRANSFER FLAVOPROTEIN SUBUNIT ALPHA, MITOCHONDRIAL"/>
    <property type="match status" value="1"/>
</dbReference>
<accession>X1HIM3</accession>
<dbReference type="PIRSF" id="PIRSF000089">
    <property type="entry name" value="Electra_flavoP_a"/>
    <property type="match status" value="1"/>
</dbReference>
<comment type="caution">
    <text evidence="4">The sequence shown here is derived from an EMBL/GenBank/DDBJ whole genome shotgun (WGS) entry which is preliminary data.</text>
</comment>
<evidence type="ECO:0000313" key="4">
    <source>
        <dbReference type="EMBL" id="GAH69342.1"/>
    </source>
</evidence>
<sequence>YTKVISEVAQKENAKVIILSHNNTGKALAPRLSVKLKAALGSGLTCLPSEVDPFTVHKKVFTGKAFANVELNSDIKVLTLSQNSFKLISSDNNVTIEEYSTGIQESDIKTRVTSTDKQTGKLLLTDAEIVISGGRGMKSPDNWGPIEKLAELLGAATACSRPVSDEGWRSHEEHTGQTGKIIAPNLYIAAGISGAIQHLAGISSAKYLVAINTDPDAPIFEAADYGIVGDVHKILPELISIVKENKS</sequence>
<dbReference type="AlphaFoldDB" id="X1HIM3"/>
<comment type="similarity">
    <text evidence="1">Belongs to the ETF alpha-subunit/FixB family.</text>
</comment>